<dbReference type="AlphaFoldDB" id="A0A9Q1K9D9"/>
<evidence type="ECO:0000313" key="9">
    <source>
        <dbReference type="Proteomes" id="UP001153076"/>
    </source>
</evidence>
<dbReference type="GO" id="GO:0051410">
    <property type="term" value="P:detoxification of nitrogen compound"/>
    <property type="evidence" value="ECO:0007669"/>
    <property type="project" value="TreeGrafter"/>
</dbReference>
<comment type="caution">
    <text evidence="8">The sequence shown here is derived from an EMBL/GenBank/DDBJ whole genome shotgun (WGS) entry which is preliminary data.</text>
</comment>
<evidence type="ECO:0000256" key="1">
    <source>
        <dbReference type="ARBA" id="ARBA00000322"/>
    </source>
</evidence>
<dbReference type="Pfam" id="PF00795">
    <property type="entry name" value="CN_hydrolase"/>
    <property type="match status" value="2"/>
</dbReference>
<dbReference type="SUPFAM" id="SSF56317">
    <property type="entry name" value="Carbon-nitrogen hydrolase"/>
    <property type="match status" value="2"/>
</dbReference>
<evidence type="ECO:0000256" key="3">
    <source>
        <dbReference type="ARBA" id="ARBA00022801"/>
    </source>
</evidence>
<keyword evidence="3" id="KW-0378">Hydrolase</keyword>
<comment type="catalytic activity">
    <reaction evidence="1">
        <text>3-cyano-L-alanine + 2 H2O = L-aspartate + NH4(+)</text>
        <dbReference type="Rhea" id="RHEA:11188"/>
        <dbReference type="ChEBI" id="CHEBI:15377"/>
        <dbReference type="ChEBI" id="CHEBI:28938"/>
        <dbReference type="ChEBI" id="CHEBI:29991"/>
        <dbReference type="ChEBI" id="CHEBI:77860"/>
        <dbReference type="EC" id="3.5.5.4"/>
    </reaction>
</comment>
<dbReference type="OrthoDB" id="10250282at2759"/>
<proteinExistence type="inferred from homology"/>
<dbReference type="GO" id="GO:0047427">
    <property type="term" value="F:cyanoalanine nitrilase activity"/>
    <property type="evidence" value="ECO:0007669"/>
    <property type="project" value="UniProtKB-EC"/>
</dbReference>
<comment type="similarity">
    <text evidence="2">Belongs to the carbon-nitrogen hydrolase superfamily. Nitrilase family.</text>
</comment>
<gene>
    <name evidence="8" type="ORF">Cgig2_022446</name>
</gene>
<dbReference type="EC" id="3.5.5.4" evidence="4"/>
<evidence type="ECO:0000256" key="2">
    <source>
        <dbReference type="ARBA" id="ARBA00008129"/>
    </source>
</evidence>
<name>A0A9Q1K9D9_9CARY</name>
<dbReference type="PROSITE" id="PS00921">
    <property type="entry name" value="NITRIL_CHT_2"/>
    <property type="match status" value="2"/>
</dbReference>
<feature type="active site" description="Proton acceptor" evidence="5">
    <location>
        <position position="70"/>
    </location>
</feature>
<dbReference type="EMBL" id="JAKOGI010000222">
    <property type="protein sequence ID" value="KAJ8439309.1"/>
    <property type="molecule type" value="Genomic_DNA"/>
</dbReference>
<dbReference type="InterPro" id="IPR000132">
    <property type="entry name" value="Nitrilase/CN_hydratase_CS"/>
</dbReference>
<dbReference type="PROSITE" id="PS00920">
    <property type="entry name" value="NITRIL_CHT_1"/>
    <property type="match status" value="2"/>
</dbReference>
<feature type="domain" description="CN hydrolase" evidence="7">
    <location>
        <begin position="30"/>
        <end position="312"/>
    </location>
</feature>
<dbReference type="PANTHER" id="PTHR46044">
    <property type="entry name" value="NITRILASE"/>
    <property type="match status" value="1"/>
</dbReference>
<dbReference type="Gene3D" id="3.60.110.10">
    <property type="entry name" value="Carbon-nitrogen hydrolase"/>
    <property type="match status" value="2"/>
</dbReference>
<dbReference type="InterPro" id="IPR003010">
    <property type="entry name" value="C-N_Hydrolase"/>
</dbReference>
<dbReference type="InterPro" id="IPR044149">
    <property type="entry name" value="Nitrilases_CHs"/>
</dbReference>
<evidence type="ECO:0000256" key="4">
    <source>
        <dbReference type="ARBA" id="ARBA00039044"/>
    </source>
</evidence>
<dbReference type="CDD" id="cd07564">
    <property type="entry name" value="nitrilases_CHs"/>
    <property type="match status" value="2"/>
</dbReference>
<dbReference type="PANTHER" id="PTHR46044:SF1">
    <property type="entry name" value="CN HYDROLASE DOMAIN-CONTAINING PROTEIN"/>
    <property type="match status" value="1"/>
</dbReference>
<sequence length="727" mass="78704">MALVPTTTTASDGPIFAELEMSADSSAPVVRATVVQASTVFYDTPATLDKAERLLAEAASYGAQLVVFPEAFVGGYPRGSTFGVTIGNRTAKGREEFRRYHASAIDVPGAEVDRLATMAGKYKVYLVVGVIERDGYTLYCAVLFFDSQGRYLGKHRKVMPTALERVIWGFGDGSTLPVYETPIGKIGAAICWENRMPLLRTAMYAKGSNSLDFMTLGVEIYCAPTADAREIWQPSMIHIALEGGCFVLSANQFCRRKDYPPPPEYVFSGMEDDLNTDSVVCPGGSVIISPSGTVLAGPNYEGEALISADLDLGEIARAKFDFDVVGHYSRPEIFSLTVKDHPTTPVAFTSESEKPGTAEGAHTLPTTAATAAGPIFAELEMAADSSAPVVRATVVQASTVFNDTPATLDKAERLLAEAASYGAQLVVFPEAFIGGYPRGSNFGFGVTIDKKTAKVEEEFRRYHASALDVPGPEVDRLATMARKYKVYLVMGVVERDGYTLYCTVLFFDSQGYYLGKHRKTMPTALERLIWGFGDGSTLPVYETPIGKIGAAICWENRMPLLRTAMYAKGPNLSDYGILGVEIYCAPTADARDVWQASMTHIALEGGCFVLSANQFCRRKDYPPPPEYVFTGMEDDLNPDSVVCSGGSVIISPSGTVLAGPNYEGEALISADLDMGDIARAKFDFDVVGHYSRPEIFSLTVRDHPTTPVAFASESEKTKRSEGSHILR</sequence>
<evidence type="ECO:0000256" key="5">
    <source>
        <dbReference type="PROSITE-ProRule" id="PRU10139"/>
    </source>
</evidence>
<evidence type="ECO:0000256" key="6">
    <source>
        <dbReference type="SAM" id="MobiDB-lite"/>
    </source>
</evidence>
<keyword evidence="9" id="KW-1185">Reference proteome</keyword>
<evidence type="ECO:0000313" key="8">
    <source>
        <dbReference type="EMBL" id="KAJ8439309.1"/>
    </source>
</evidence>
<feature type="compositionally biased region" description="Basic and acidic residues" evidence="6">
    <location>
        <begin position="713"/>
        <end position="727"/>
    </location>
</feature>
<dbReference type="InterPro" id="IPR036526">
    <property type="entry name" value="C-N_Hydrolase_sf"/>
</dbReference>
<evidence type="ECO:0000259" key="7">
    <source>
        <dbReference type="PROSITE" id="PS50263"/>
    </source>
</evidence>
<feature type="domain" description="CN hydrolase" evidence="7">
    <location>
        <begin position="390"/>
        <end position="674"/>
    </location>
</feature>
<feature type="active site" description="Proton acceptor" evidence="5">
    <location>
        <position position="430"/>
    </location>
</feature>
<dbReference type="GO" id="GO:0018822">
    <property type="term" value="F:nitrile hydratase activity"/>
    <property type="evidence" value="ECO:0007669"/>
    <property type="project" value="TreeGrafter"/>
</dbReference>
<dbReference type="FunFam" id="3.60.110.10:FF:000006">
    <property type="entry name" value="Bifunctional nitrilase/nitrile hydratase NIT4B"/>
    <property type="match status" value="2"/>
</dbReference>
<dbReference type="Proteomes" id="UP001153076">
    <property type="component" value="Unassembled WGS sequence"/>
</dbReference>
<dbReference type="PROSITE" id="PS50263">
    <property type="entry name" value="CN_HYDROLASE"/>
    <property type="match status" value="2"/>
</dbReference>
<feature type="region of interest" description="Disordered" evidence="6">
    <location>
        <begin position="708"/>
        <end position="727"/>
    </location>
</feature>
<accession>A0A9Q1K9D9</accession>
<organism evidence="8 9">
    <name type="scientific">Carnegiea gigantea</name>
    <dbReference type="NCBI Taxonomy" id="171969"/>
    <lineage>
        <taxon>Eukaryota</taxon>
        <taxon>Viridiplantae</taxon>
        <taxon>Streptophyta</taxon>
        <taxon>Embryophyta</taxon>
        <taxon>Tracheophyta</taxon>
        <taxon>Spermatophyta</taxon>
        <taxon>Magnoliopsida</taxon>
        <taxon>eudicotyledons</taxon>
        <taxon>Gunneridae</taxon>
        <taxon>Pentapetalae</taxon>
        <taxon>Caryophyllales</taxon>
        <taxon>Cactineae</taxon>
        <taxon>Cactaceae</taxon>
        <taxon>Cactoideae</taxon>
        <taxon>Echinocereeae</taxon>
        <taxon>Carnegiea</taxon>
    </lineage>
</organism>
<reference evidence="8" key="1">
    <citation type="submission" date="2022-04" db="EMBL/GenBank/DDBJ databases">
        <title>Carnegiea gigantea Genome sequencing and assembly v2.</title>
        <authorList>
            <person name="Copetti D."/>
            <person name="Sanderson M.J."/>
            <person name="Burquez A."/>
            <person name="Wojciechowski M.F."/>
        </authorList>
    </citation>
    <scope>NUCLEOTIDE SEQUENCE</scope>
    <source>
        <strain evidence="8">SGP5-SGP5p</strain>
        <tissue evidence="8">Aerial part</tissue>
    </source>
</reference>
<protein>
    <recommendedName>
        <fullName evidence="4">cyanoalanine nitrilase</fullName>
        <ecNumber evidence="4">3.5.5.4</ecNumber>
    </recommendedName>
</protein>